<dbReference type="FunFam" id="2.60.120.920:FF:000040">
    <property type="entry name" value="Ret finger protein-like 4A"/>
    <property type="match status" value="1"/>
</dbReference>
<dbReference type="InterPro" id="IPR001841">
    <property type="entry name" value="Znf_RING"/>
</dbReference>
<evidence type="ECO:0000256" key="5">
    <source>
        <dbReference type="SAM" id="SignalP"/>
    </source>
</evidence>
<dbReference type="GO" id="GO:0008270">
    <property type="term" value="F:zinc ion binding"/>
    <property type="evidence" value="ECO:0007669"/>
    <property type="project" value="UniProtKB-KW"/>
</dbReference>
<evidence type="ECO:0000313" key="8">
    <source>
        <dbReference type="Ensembl" id="ENSPSMP00000011391.1"/>
    </source>
</evidence>
<name>A0A8C8YZZ2_PROSS</name>
<keyword evidence="3" id="KW-0862">Zinc</keyword>
<dbReference type="AlphaFoldDB" id="A0A8C8YZZ2"/>
<feature type="chain" id="PRO_5034785039" description="Ret finger protein-like 4A" evidence="5">
    <location>
        <begin position="24"/>
        <end position="308"/>
    </location>
</feature>
<dbReference type="SMART" id="SM00589">
    <property type="entry name" value="PRY"/>
    <property type="match status" value="1"/>
</dbReference>
<dbReference type="SUPFAM" id="SSF49899">
    <property type="entry name" value="Concanavalin A-like lectins/glucanases"/>
    <property type="match status" value="1"/>
</dbReference>
<dbReference type="SMART" id="SM00449">
    <property type="entry name" value="SPRY"/>
    <property type="match status" value="1"/>
</dbReference>
<evidence type="ECO:0000256" key="1">
    <source>
        <dbReference type="ARBA" id="ARBA00022723"/>
    </source>
</evidence>
<keyword evidence="1" id="KW-0479">Metal-binding</keyword>
<evidence type="ECO:0000256" key="4">
    <source>
        <dbReference type="PROSITE-ProRule" id="PRU00175"/>
    </source>
</evidence>
<dbReference type="InterPro" id="IPR043136">
    <property type="entry name" value="B30.2/SPRY_sf"/>
</dbReference>
<dbReference type="InterPro" id="IPR006574">
    <property type="entry name" value="PRY"/>
</dbReference>
<dbReference type="Pfam" id="PF13765">
    <property type="entry name" value="PRY"/>
    <property type="match status" value="1"/>
</dbReference>
<evidence type="ECO:0000313" key="9">
    <source>
        <dbReference type="Proteomes" id="UP000694414"/>
    </source>
</evidence>
<sequence length="308" mass="35044">MLSLHFLILVITNSRQYMQTAMAEHFKEASRCLTCLSYLNEPMHLICGYVCCLQCLNSLQKEPHGEGFLCPLCPVVSQKSDIRANPQLGELVSKVKELEPQLRVILQMNRRMKKFQVDVTLDVDTANNHLIISDDLRNVRRGRFKQNREEHAERFSHALCVLGSPRFTSGRHYWEVDVGTNKEWDVGVCRESVNRQGKILLSSELGFWTVGLINNQLYTASTTPFTGLWVSPRLRQMGIFLDMDMGTVSFYNISDGSHVFTFTKISTMEPLRPFFSPVDDMNDQSFLSICPVMNPGIVSPPNYPGQGE</sequence>
<evidence type="ECO:0000256" key="3">
    <source>
        <dbReference type="ARBA" id="ARBA00022833"/>
    </source>
</evidence>
<keyword evidence="2 4" id="KW-0863">Zinc-finger</keyword>
<dbReference type="PRINTS" id="PR01407">
    <property type="entry name" value="BUTYPHLNCDUF"/>
</dbReference>
<dbReference type="SUPFAM" id="SSF57850">
    <property type="entry name" value="RING/U-box"/>
    <property type="match status" value="1"/>
</dbReference>
<dbReference type="InterPro" id="IPR022723">
    <property type="entry name" value="RDM_domain_RFPL"/>
</dbReference>
<feature type="signal peptide" evidence="5">
    <location>
        <begin position="1"/>
        <end position="23"/>
    </location>
</feature>
<dbReference type="PANTHER" id="PTHR24103">
    <property type="entry name" value="E3 UBIQUITIN-PROTEIN LIGASE TRIM"/>
    <property type="match status" value="1"/>
</dbReference>
<dbReference type="GO" id="GO:0005737">
    <property type="term" value="C:cytoplasm"/>
    <property type="evidence" value="ECO:0007669"/>
    <property type="project" value="UniProtKB-ARBA"/>
</dbReference>
<dbReference type="InterPro" id="IPR013320">
    <property type="entry name" value="ConA-like_dom_sf"/>
</dbReference>
<evidence type="ECO:0000259" key="7">
    <source>
        <dbReference type="PROSITE" id="PS50188"/>
    </source>
</evidence>
<dbReference type="InterPro" id="IPR013083">
    <property type="entry name" value="Znf_RING/FYVE/PHD"/>
</dbReference>
<accession>A0A8C8YZZ2</accession>
<keyword evidence="5" id="KW-0732">Signal</keyword>
<feature type="domain" description="B30.2/SPRY" evidence="7">
    <location>
        <begin position="99"/>
        <end position="296"/>
    </location>
</feature>
<dbReference type="Pfam" id="PF15227">
    <property type="entry name" value="zf-C3HC4_4"/>
    <property type="match status" value="1"/>
</dbReference>
<dbReference type="InterPro" id="IPR037960">
    <property type="entry name" value="SPRY/PRY_RFPL"/>
</dbReference>
<dbReference type="Pfam" id="PF00622">
    <property type="entry name" value="SPRY"/>
    <property type="match status" value="1"/>
</dbReference>
<reference evidence="8" key="2">
    <citation type="submission" date="2025-09" db="UniProtKB">
        <authorList>
            <consortium name="Ensembl"/>
        </authorList>
    </citation>
    <scope>IDENTIFICATION</scope>
</reference>
<keyword evidence="9" id="KW-1185">Reference proteome</keyword>
<dbReference type="GeneTree" id="ENSGT00940000163187"/>
<dbReference type="Pfam" id="PF11002">
    <property type="entry name" value="RDM"/>
    <property type="match status" value="1"/>
</dbReference>
<proteinExistence type="predicted"/>
<evidence type="ECO:0000259" key="6">
    <source>
        <dbReference type="PROSITE" id="PS50089"/>
    </source>
</evidence>
<evidence type="ECO:0000256" key="2">
    <source>
        <dbReference type="ARBA" id="ARBA00022771"/>
    </source>
</evidence>
<dbReference type="Ensembl" id="ENSPSMT00000013277.1">
    <property type="protein sequence ID" value="ENSPSMP00000011391.1"/>
    <property type="gene ID" value="ENSPSMG00000008224.1"/>
</dbReference>
<dbReference type="Gene3D" id="3.30.40.10">
    <property type="entry name" value="Zinc/RING finger domain, C3HC4 (zinc finger)"/>
    <property type="match status" value="1"/>
</dbReference>
<dbReference type="PROSITE" id="PS50188">
    <property type="entry name" value="B302_SPRY"/>
    <property type="match status" value="1"/>
</dbReference>
<organism evidence="8 9">
    <name type="scientific">Prolemur simus</name>
    <name type="common">Greater bamboo lemur</name>
    <name type="synonym">Hapalemur simus</name>
    <dbReference type="NCBI Taxonomy" id="1328070"/>
    <lineage>
        <taxon>Eukaryota</taxon>
        <taxon>Metazoa</taxon>
        <taxon>Chordata</taxon>
        <taxon>Craniata</taxon>
        <taxon>Vertebrata</taxon>
        <taxon>Euteleostomi</taxon>
        <taxon>Mammalia</taxon>
        <taxon>Eutheria</taxon>
        <taxon>Euarchontoglires</taxon>
        <taxon>Primates</taxon>
        <taxon>Strepsirrhini</taxon>
        <taxon>Lemuriformes</taxon>
        <taxon>Lemuridae</taxon>
        <taxon>Prolemur</taxon>
    </lineage>
</organism>
<dbReference type="Gene3D" id="2.60.120.920">
    <property type="match status" value="1"/>
</dbReference>
<protein>
    <recommendedName>
        <fullName evidence="10">Ret finger protein-like 4A</fullName>
    </recommendedName>
</protein>
<reference evidence="8" key="1">
    <citation type="submission" date="2025-08" db="UniProtKB">
        <authorList>
            <consortium name="Ensembl"/>
        </authorList>
    </citation>
    <scope>IDENTIFICATION</scope>
</reference>
<dbReference type="InterPro" id="IPR001870">
    <property type="entry name" value="B30.2/SPRY"/>
</dbReference>
<dbReference type="Proteomes" id="UP000694414">
    <property type="component" value="Unplaced"/>
</dbReference>
<dbReference type="InterPro" id="IPR003877">
    <property type="entry name" value="SPRY_dom"/>
</dbReference>
<feature type="domain" description="RING-type" evidence="6">
    <location>
        <begin position="32"/>
        <end position="73"/>
    </location>
</feature>
<dbReference type="PROSITE" id="PS50089">
    <property type="entry name" value="ZF_RING_2"/>
    <property type="match status" value="1"/>
</dbReference>
<evidence type="ECO:0008006" key="10">
    <source>
        <dbReference type="Google" id="ProtNLM"/>
    </source>
</evidence>
<dbReference type="InterPro" id="IPR003879">
    <property type="entry name" value="Butyrophylin_SPRY"/>
</dbReference>
<dbReference type="CDD" id="cd15821">
    <property type="entry name" value="SPRY_PRY_RFPL"/>
    <property type="match status" value="1"/>
</dbReference>
<dbReference type="InterPro" id="IPR050143">
    <property type="entry name" value="TRIM/RBCC"/>
</dbReference>